<accession>A0A4R3M3H0</accession>
<evidence type="ECO:0000313" key="1">
    <source>
        <dbReference type="EMBL" id="TCT07740.1"/>
    </source>
</evidence>
<keyword evidence="2" id="KW-1185">Reference proteome</keyword>
<organism evidence="1 2">
    <name type="scientific">Aquabacter spiritensis</name>
    <dbReference type="NCBI Taxonomy" id="933073"/>
    <lineage>
        <taxon>Bacteria</taxon>
        <taxon>Pseudomonadati</taxon>
        <taxon>Pseudomonadota</taxon>
        <taxon>Alphaproteobacteria</taxon>
        <taxon>Hyphomicrobiales</taxon>
        <taxon>Xanthobacteraceae</taxon>
        <taxon>Aquabacter</taxon>
    </lineage>
</organism>
<name>A0A4R3M3H0_9HYPH</name>
<dbReference type="AlphaFoldDB" id="A0A4R3M3H0"/>
<gene>
    <name evidence="1" type="ORF">EDC64_101259</name>
</gene>
<dbReference type="Proteomes" id="UP000294664">
    <property type="component" value="Unassembled WGS sequence"/>
</dbReference>
<reference evidence="1 2" key="1">
    <citation type="submission" date="2019-03" db="EMBL/GenBank/DDBJ databases">
        <title>Genomic Encyclopedia of Type Strains, Phase IV (KMG-IV): sequencing the most valuable type-strain genomes for metagenomic binning, comparative biology and taxonomic classification.</title>
        <authorList>
            <person name="Goeker M."/>
        </authorList>
    </citation>
    <scope>NUCLEOTIDE SEQUENCE [LARGE SCALE GENOMIC DNA]</scope>
    <source>
        <strain evidence="1 2">DSM 9035</strain>
    </source>
</reference>
<evidence type="ECO:0000313" key="2">
    <source>
        <dbReference type="Proteomes" id="UP000294664"/>
    </source>
</evidence>
<dbReference type="EMBL" id="SMAI01000001">
    <property type="protein sequence ID" value="TCT07740.1"/>
    <property type="molecule type" value="Genomic_DNA"/>
</dbReference>
<sequence length="37" mass="4160">MMAVTSAPIAWGRDQLMKFYTLDMLAKTIMKSLADPI</sequence>
<proteinExistence type="predicted"/>
<comment type="caution">
    <text evidence="1">The sequence shown here is derived from an EMBL/GenBank/DDBJ whole genome shotgun (WGS) entry which is preliminary data.</text>
</comment>
<protein>
    <submittedName>
        <fullName evidence="1">Uncharacterized protein</fullName>
    </submittedName>
</protein>